<dbReference type="Proteomes" id="UP000716291">
    <property type="component" value="Unassembled WGS sequence"/>
</dbReference>
<protein>
    <submittedName>
        <fullName evidence="1">Uncharacterized protein</fullName>
    </submittedName>
</protein>
<keyword evidence="2" id="KW-1185">Reference proteome</keyword>
<organism evidence="1 2">
    <name type="scientific">Rhizopus oryzae</name>
    <name type="common">Mucormycosis agent</name>
    <name type="synonym">Rhizopus arrhizus var. delemar</name>
    <dbReference type="NCBI Taxonomy" id="64495"/>
    <lineage>
        <taxon>Eukaryota</taxon>
        <taxon>Fungi</taxon>
        <taxon>Fungi incertae sedis</taxon>
        <taxon>Mucoromycota</taxon>
        <taxon>Mucoromycotina</taxon>
        <taxon>Mucoromycetes</taxon>
        <taxon>Mucorales</taxon>
        <taxon>Mucorineae</taxon>
        <taxon>Rhizopodaceae</taxon>
        <taxon>Rhizopus</taxon>
    </lineage>
</organism>
<dbReference type="AlphaFoldDB" id="A0A9P6WZB4"/>
<comment type="caution">
    <text evidence="1">The sequence shown here is derived from an EMBL/GenBank/DDBJ whole genome shotgun (WGS) entry which is preliminary data.</text>
</comment>
<dbReference type="EMBL" id="JAANQT010002976">
    <property type="protein sequence ID" value="KAG1301588.1"/>
    <property type="molecule type" value="Genomic_DNA"/>
</dbReference>
<proteinExistence type="predicted"/>
<sequence>MYSILNDEEMTMDKAEEAIDEIKSASQNKGVKTASKIISNLCFKLLNNHRSNNQMQGEATLIIENIRPFLNNCIISRIELVKFEWLTYRLTQPSDLQIMIPDLVLFVEPHSATNYELFFVEVKRKGNYQNDYLENDLIKIGKEMHTALNKLVKKKVKNPEVVGLLVEDCHAVAYKMDLEYDGQYRMIEMSRFNFTRDNVDDILLVPAIIEKLNQIKEIIQATINNLYSRINGDEELVDLTPYTRQACKAPVSILG</sequence>
<accession>A0A9P6WZB4</accession>
<evidence type="ECO:0000313" key="2">
    <source>
        <dbReference type="Proteomes" id="UP000716291"/>
    </source>
</evidence>
<reference evidence="1" key="1">
    <citation type="journal article" date="2020" name="Microb. Genom.">
        <title>Genetic diversity of clinical and environmental Mucorales isolates obtained from an investigation of mucormycosis cases among solid organ transplant recipients.</title>
        <authorList>
            <person name="Nguyen M.H."/>
            <person name="Kaul D."/>
            <person name="Muto C."/>
            <person name="Cheng S.J."/>
            <person name="Richter R.A."/>
            <person name="Bruno V.M."/>
            <person name="Liu G."/>
            <person name="Beyhan S."/>
            <person name="Sundermann A.J."/>
            <person name="Mounaud S."/>
            <person name="Pasculle A.W."/>
            <person name="Nierman W.C."/>
            <person name="Driscoll E."/>
            <person name="Cumbie R."/>
            <person name="Clancy C.J."/>
            <person name="Dupont C.L."/>
        </authorList>
    </citation>
    <scope>NUCLEOTIDE SEQUENCE</scope>
    <source>
        <strain evidence="1">GL11</strain>
    </source>
</reference>
<evidence type="ECO:0000313" key="1">
    <source>
        <dbReference type="EMBL" id="KAG1301588.1"/>
    </source>
</evidence>
<gene>
    <name evidence="1" type="ORF">G6F64_011663</name>
</gene>
<name>A0A9P6WZB4_RHIOR</name>